<protein>
    <submittedName>
        <fullName evidence="9">TonB-dependent receptor</fullName>
    </submittedName>
</protein>
<dbReference type="InterPro" id="IPR037066">
    <property type="entry name" value="Plug_dom_sf"/>
</dbReference>
<proteinExistence type="inferred from homology"/>
<evidence type="ECO:0000313" key="9">
    <source>
        <dbReference type="EMBL" id="MCW3789584.1"/>
    </source>
</evidence>
<dbReference type="Pfam" id="PF13715">
    <property type="entry name" value="CarbopepD_reg_2"/>
    <property type="match status" value="1"/>
</dbReference>
<dbReference type="Gene3D" id="2.60.40.1120">
    <property type="entry name" value="Carboxypeptidase-like, regulatory domain"/>
    <property type="match status" value="1"/>
</dbReference>
<comment type="similarity">
    <text evidence="7">Belongs to the TonB-dependent receptor family.</text>
</comment>
<comment type="caution">
    <text evidence="9">The sequence shown here is derived from an EMBL/GenBank/DDBJ whole genome shotgun (WGS) entry which is preliminary data.</text>
</comment>
<dbReference type="PROSITE" id="PS52016">
    <property type="entry name" value="TONB_DEPENDENT_REC_3"/>
    <property type="match status" value="1"/>
</dbReference>
<dbReference type="SUPFAM" id="SSF56935">
    <property type="entry name" value="Porins"/>
    <property type="match status" value="1"/>
</dbReference>
<dbReference type="EMBL" id="JAPDPJ010000132">
    <property type="protein sequence ID" value="MCW3789584.1"/>
    <property type="molecule type" value="Genomic_DNA"/>
</dbReference>
<keyword evidence="6 7" id="KW-0998">Cell outer membrane</keyword>
<sequence length="1090" mass="121471">MFTQPVSTFGQYQKISIEQKQLTLKDIFIQIESQTKLSIDYDSNVIDDNRIIINPPTNLPISELLNSLLAKLNCTYSFVGNHVVINKMTEEEVSSVNQNTTHFIVGNITDENNIALAGVHIIVKNKSIQTITDKEGNFSFKTDSLPVNVIISYLGYSQTELLVDHVHPLNISLYPSGILLEEFVVIGYGTQTKRSVTGAVQTLNTTGYENLPVAQMNQKIQGKFAGVQINQTTGAPGQGMSVRIRGQASISAGNFPLYVVDGFPIAGDISNLNPDEFESVSILKDASSAALYGSRAANGVVLITTKKAKAGSSRFDFNMYSGIQQIPVERMPDMMNAREFAQFKKEIYQDNGQTVPEMFLNPEQYGKGTNWYKVITRNAPIQNYSLSFSKNKDKLGLYLVGGYFKQDGLLLNSKFERYSMRINTTYQIIPKLKVGVNLAPTFTSSNQPQSDGIWYDGPNIIQSAILTSPLAPYKNEDGTIPINAIEYGGPDYGTAASPNWYNQIRIVKNRTNNAGLIANGYLELEPVKDLILKTSINIDMGNWMNNFFFPSTAGGLFDPGNENDASRIYGTHTNAFSYSWMWENIAKYTKSLGDHNIELLAGYTSQKAHAESGNLRGSDAPDNKVYTLNAARTITGGTDIQEWALLSVFGRVNYNYKVKYLLSAAFRNDGSSKFGSKNRWGSFPSVSVGWVTSEEDFMQSIKPISFLKFRASYGITGNNNIGNYPQYAYAVITNNPVDDVYYSGRSIAGLDNEFLGWENTKEMNLGLDIGIFKNRINLSYDYFQRTTEDLLYSIEIPISTGYYNYATNIGKIVFWGNEFILNTKNLVGDFKWTTDFNISFNRNKALELGTSNAAIYGDNTITRVGKPLGQLYGLDWDGIYMNQEDYDSSPKYTGAQVGTVKFKDINKDGVVTNDERDRTVLGNSAPKGIYGIFNKFSYKNWDLSIDMAGAYAHKIFNVMERFTSNLDGSFNVYKALAQRWRSESDPGDGIYGKDIAGTTSYERDWISSKFLYDASYLTIKNITLGYKLPLKNKLRDLSVRVYASAQQVYTFSKYPGMNPEVSSAGGLFSGNDYTTYPVPRTFSLGLSIGL</sequence>
<keyword evidence="10" id="KW-1185">Reference proteome</keyword>
<dbReference type="InterPro" id="IPR036942">
    <property type="entry name" value="Beta-barrel_TonB_sf"/>
</dbReference>
<keyword evidence="2 7" id="KW-0813">Transport</keyword>
<keyword evidence="3 7" id="KW-1134">Transmembrane beta strand</keyword>
<evidence type="ECO:0000259" key="8">
    <source>
        <dbReference type="Pfam" id="PF07715"/>
    </source>
</evidence>
<name>A0AAE3M992_9BACT</name>
<gene>
    <name evidence="9" type="ORF">OM075_24200</name>
</gene>
<dbReference type="Pfam" id="PF07715">
    <property type="entry name" value="Plug"/>
    <property type="match status" value="1"/>
</dbReference>
<dbReference type="RefSeq" id="WP_301193132.1">
    <property type="nucleotide sequence ID" value="NZ_JAPDPJ010000132.1"/>
</dbReference>
<evidence type="ECO:0000256" key="5">
    <source>
        <dbReference type="ARBA" id="ARBA00023136"/>
    </source>
</evidence>
<dbReference type="InterPro" id="IPR039426">
    <property type="entry name" value="TonB-dep_rcpt-like"/>
</dbReference>
<evidence type="ECO:0000256" key="2">
    <source>
        <dbReference type="ARBA" id="ARBA00022448"/>
    </source>
</evidence>
<evidence type="ECO:0000256" key="4">
    <source>
        <dbReference type="ARBA" id="ARBA00022692"/>
    </source>
</evidence>
<feature type="domain" description="TonB-dependent receptor plug" evidence="8">
    <location>
        <begin position="193"/>
        <end position="300"/>
    </location>
</feature>
<dbReference type="NCBIfam" id="TIGR04057">
    <property type="entry name" value="SusC_RagA_signa"/>
    <property type="match status" value="1"/>
</dbReference>
<keyword evidence="5 7" id="KW-0472">Membrane</keyword>
<dbReference type="SUPFAM" id="SSF49464">
    <property type="entry name" value="Carboxypeptidase regulatory domain-like"/>
    <property type="match status" value="1"/>
</dbReference>
<evidence type="ECO:0000256" key="3">
    <source>
        <dbReference type="ARBA" id="ARBA00022452"/>
    </source>
</evidence>
<evidence type="ECO:0000256" key="1">
    <source>
        <dbReference type="ARBA" id="ARBA00004571"/>
    </source>
</evidence>
<dbReference type="InterPro" id="IPR012910">
    <property type="entry name" value="Plug_dom"/>
</dbReference>
<keyword evidence="4 7" id="KW-0812">Transmembrane</keyword>
<organism evidence="9 10">
    <name type="scientific">Plebeiibacterium sediminum</name>
    <dbReference type="NCBI Taxonomy" id="2992112"/>
    <lineage>
        <taxon>Bacteria</taxon>
        <taxon>Pseudomonadati</taxon>
        <taxon>Bacteroidota</taxon>
        <taxon>Bacteroidia</taxon>
        <taxon>Marinilabiliales</taxon>
        <taxon>Marinilabiliaceae</taxon>
        <taxon>Plebeiibacterium</taxon>
    </lineage>
</organism>
<keyword evidence="9" id="KW-0675">Receptor</keyword>
<reference evidence="9" key="1">
    <citation type="submission" date="2022-10" db="EMBL/GenBank/DDBJ databases">
        <authorList>
            <person name="Yu W.X."/>
        </authorList>
    </citation>
    <scope>NUCLEOTIDE SEQUENCE</scope>
    <source>
        <strain evidence="9">AAT</strain>
    </source>
</reference>
<accession>A0AAE3M992</accession>
<evidence type="ECO:0000313" key="10">
    <source>
        <dbReference type="Proteomes" id="UP001209229"/>
    </source>
</evidence>
<evidence type="ECO:0000256" key="6">
    <source>
        <dbReference type="ARBA" id="ARBA00023237"/>
    </source>
</evidence>
<dbReference type="InterPro" id="IPR023997">
    <property type="entry name" value="TonB-dep_OMP_SusC/RagA_CS"/>
</dbReference>
<comment type="subcellular location">
    <subcellularLocation>
        <location evidence="1 7">Cell outer membrane</location>
        <topology evidence="1 7">Multi-pass membrane protein</topology>
    </subcellularLocation>
</comment>
<dbReference type="Gene3D" id="2.170.130.10">
    <property type="entry name" value="TonB-dependent receptor, plug domain"/>
    <property type="match status" value="1"/>
</dbReference>
<dbReference type="Proteomes" id="UP001209229">
    <property type="component" value="Unassembled WGS sequence"/>
</dbReference>
<dbReference type="NCBIfam" id="TIGR04056">
    <property type="entry name" value="OMP_RagA_SusC"/>
    <property type="match status" value="1"/>
</dbReference>
<evidence type="ECO:0000256" key="7">
    <source>
        <dbReference type="PROSITE-ProRule" id="PRU01360"/>
    </source>
</evidence>
<dbReference type="Gene3D" id="2.40.170.20">
    <property type="entry name" value="TonB-dependent receptor, beta-barrel domain"/>
    <property type="match status" value="1"/>
</dbReference>
<dbReference type="GO" id="GO:0009279">
    <property type="term" value="C:cell outer membrane"/>
    <property type="evidence" value="ECO:0007669"/>
    <property type="project" value="UniProtKB-SubCell"/>
</dbReference>
<dbReference type="AlphaFoldDB" id="A0AAE3M992"/>
<dbReference type="InterPro" id="IPR023996">
    <property type="entry name" value="TonB-dep_OMP_SusC/RagA"/>
</dbReference>
<dbReference type="InterPro" id="IPR008969">
    <property type="entry name" value="CarboxyPept-like_regulatory"/>
</dbReference>